<evidence type="ECO:0000313" key="6">
    <source>
        <dbReference type="Proteomes" id="UP000013827"/>
    </source>
</evidence>
<feature type="compositionally biased region" description="Low complexity" evidence="3">
    <location>
        <begin position="99"/>
        <end position="134"/>
    </location>
</feature>
<dbReference type="SUPFAM" id="SSF56112">
    <property type="entry name" value="Protein kinase-like (PK-like)"/>
    <property type="match status" value="1"/>
</dbReference>
<dbReference type="InterPro" id="IPR050108">
    <property type="entry name" value="CDK"/>
</dbReference>
<dbReference type="Proteomes" id="UP000013827">
    <property type="component" value="Unassembled WGS sequence"/>
</dbReference>
<reference evidence="6" key="1">
    <citation type="journal article" date="2013" name="Nature">
        <title>Pan genome of the phytoplankton Emiliania underpins its global distribution.</title>
        <authorList>
            <person name="Read B.A."/>
            <person name="Kegel J."/>
            <person name="Klute M.J."/>
            <person name="Kuo A."/>
            <person name="Lefebvre S.C."/>
            <person name="Maumus F."/>
            <person name="Mayer C."/>
            <person name="Miller J."/>
            <person name="Monier A."/>
            <person name="Salamov A."/>
            <person name="Young J."/>
            <person name="Aguilar M."/>
            <person name="Claverie J.M."/>
            <person name="Frickenhaus S."/>
            <person name="Gonzalez K."/>
            <person name="Herman E.K."/>
            <person name="Lin Y.C."/>
            <person name="Napier J."/>
            <person name="Ogata H."/>
            <person name="Sarno A.F."/>
            <person name="Shmutz J."/>
            <person name="Schroeder D."/>
            <person name="de Vargas C."/>
            <person name="Verret F."/>
            <person name="von Dassow P."/>
            <person name="Valentin K."/>
            <person name="Van de Peer Y."/>
            <person name="Wheeler G."/>
            <person name="Dacks J.B."/>
            <person name="Delwiche C.F."/>
            <person name="Dyhrman S.T."/>
            <person name="Glockner G."/>
            <person name="John U."/>
            <person name="Richards T."/>
            <person name="Worden A.Z."/>
            <person name="Zhang X."/>
            <person name="Grigoriev I.V."/>
            <person name="Allen A.E."/>
            <person name="Bidle K."/>
            <person name="Borodovsky M."/>
            <person name="Bowler C."/>
            <person name="Brownlee C."/>
            <person name="Cock J.M."/>
            <person name="Elias M."/>
            <person name="Gladyshev V.N."/>
            <person name="Groth M."/>
            <person name="Guda C."/>
            <person name="Hadaegh A."/>
            <person name="Iglesias-Rodriguez M.D."/>
            <person name="Jenkins J."/>
            <person name="Jones B.M."/>
            <person name="Lawson T."/>
            <person name="Leese F."/>
            <person name="Lindquist E."/>
            <person name="Lobanov A."/>
            <person name="Lomsadze A."/>
            <person name="Malik S.B."/>
            <person name="Marsh M.E."/>
            <person name="Mackinder L."/>
            <person name="Mock T."/>
            <person name="Mueller-Roeber B."/>
            <person name="Pagarete A."/>
            <person name="Parker M."/>
            <person name="Probert I."/>
            <person name="Quesneville H."/>
            <person name="Raines C."/>
            <person name="Rensing S.A."/>
            <person name="Riano-Pachon D.M."/>
            <person name="Richier S."/>
            <person name="Rokitta S."/>
            <person name="Shiraiwa Y."/>
            <person name="Soanes D.M."/>
            <person name="van der Giezen M."/>
            <person name="Wahlund T.M."/>
            <person name="Williams B."/>
            <person name="Wilson W."/>
            <person name="Wolfe G."/>
            <person name="Wurch L.L."/>
        </authorList>
    </citation>
    <scope>NUCLEOTIDE SEQUENCE</scope>
</reference>
<proteinExistence type="predicted"/>
<feature type="compositionally biased region" description="Low complexity" evidence="3">
    <location>
        <begin position="38"/>
        <end position="51"/>
    </location>
</feature>
<dbReference type="Gene3D" id="1.10.510.10">
    <property type="entry name" value="Transferase(Phosphotransferase) domain 1"/>
    <property type="match status" value="1"/>
</dbReference>
<dbReference type="GO" id="GO:0007346">
    <property type="term" value="P:regulation of mitotic cell cycle"/>
    <property type="evidence" value="ECO:0007669"/>
    <property type="project" value="TreeGrafter"/>
</dbReference>
<organism evidence="5 6">
    <name type="scientific">Emiliania huxleyi (strain CCMP1516)</name>
    <dbReference type="NCBI Taxonomy" id="280463"/>
    <lineage>
        <taxon>Eukaryota</taxon>
        <taxon>Haptista</taxon>
        <taxon>Haptophyta</taxon>
        <taxon>Prymnesiophyceae</taxon>
        <taxon>Isochrysidales</taxon>
        <taxon>Noelaerhabdaceae</taxon>
        <taxon>Emiliania</taxon>
    </lineage>
</organism>
<keyword evidence="6" id="KW-1185">Reference proteome</keyword>
<evidence type="ECO:0000313" key="5">
    <source>
        <dbReference type="EnsemblProtists" id="EOD31198"/>
    </source>
</evidence>
<dbReference type="RefSeq" id="XP_005783627.1">
    <property type="nucleotide sequence ID" value="XM_005783570.1"/>
</dbReference>
<sequence length="428" mass="44520">MKLGSKLGGSKLARPNKLFASASAGDLDDDATPKPEARAAALPRPGLASRAQLSSPTPGRFVPTGADSLHGAAAAAASAAAAIGQSLGAAPAAAPADAAAAPSSSGRSGRWGPGRAAAPAAAAGAGEASASGEAEAGETRRGSYTFGRRYEVGTLKRLRDSEAALRSIDVYENLGVVGRGAFNKIYKARHRESGELVALKAMQLLPSSGVDVDEGVPVREMSILLSLRHPNVVRVHEVVLDQQQMFLVMELVEYDLGLLIEHMRTPFAEAQAKCLCMQLLSALAAVHATFTLHRDLKQTNLLLDRNGDPPLCDFGLSRRASGLPGAQPCTPDVQSLWYRAPEVLLGERRYGKAVDMWSLGCILAEWLQRGAAACARKGRGARGENAGGHCWRGRGPRGGGSTLSASSGSAPASAQASPSSRGPPRRSR</sequence>
<keyword evidence="2" id="KW-0067">ATP-binding</keyword>
<dbReference type="PANTHER" id="PTHR24056:SF508">
    <property type="entry name" value="CYCLIN-DEPENDENT KINASE 10"/>
    <property type="match status" value="1"/>
</dbReference>
<dbReference type="GO" id="GO:0005524">
    <property type="term" value="F:ATP binding"/>
    <property type="evidence" value="ECO:0007669"/>
    <property type="project" value="UniProtKB-KW"/>
</dbReference>
<evidence type="ECO:0000256" key="2">
    <source>
        <dbReference type="ARBA" id="ARBA00022840"/>
    </source>
</evidence>
<feature type="compositionally biased region" description="Low complexity" evidence="3">
    <location>
        <begin position="402"/>
        <end position="422"/>
    </location>
</feature>
<dbReference type="AlphaFoldDB" id="A0A0D3K613"/>
<evidence type="ECO:0000259" key="4">
    <source>
        <dbReference type="PROSITE" id="PS50011"/>
    </source>
</evidence>
<dbReference type="GO" id="GO:0004674">
    <property type="term" value="F:protein serine/threonine kinase activity"/>
    <property type="evidence" value="ECO:0007669"/>
    <property type="project" value="TreeGrafter"/>
</dbReference>
<feature type="region of interest" description="Disordered" evidence="3">
    <location>
        <begin position="99"/>
        <end position="140"/>
    </location>
</feature>
<feature type="domain" description="Protein kinase" evidence="4">
    <location>
        <begin position="171"/>
        <end position="428"/>
    </location>
</feature>
<evidence type="ECO:0000256" key="1">
    <source>
        <dbReference type="ARBA" id="ARBA00022741"/>
    </source>
</evidence>
<dbReference type="GeneID" id="17276471"/>
<dbReference type="InterPro" id="IPR000719">
    <property type="entry name" value="Prot_kinase_dom"/>
</dbReference>
<dbReference type="STRING" id="2903.R1D762"/>
<evidence type="ECO:0000256" key="3">
    <source>
        <dbReference type="SAM" id="MobiDB-lite"/>
    </source>
</evidence>
<dbReference type="SMART" id="SM00220">
    <property type="entry name" value="S_TKc"/>
    <property type="match status" value="1"/>
</dbReference>
<dbReference type="GO" id="GO:0005634">
    <property type="term" value="C:nucleus"/>
    <property type="evidence" value="ECO:0007669"/>
    <property type="project" value="TreeGrafter"/>
</dbReference>
<dbReference type="PaxDb" id="2903-EOD31198"/>
<dbReference type="Pfam" id="PF00069">
    <property type="entry name" value="Pkinase"/>
    <property type="match status" value="1"/>
</dbReference>
<dbReference type="Gene3D" id="3.30.200.20">
    <property type="entry name" value="Phosphorylase Kinase, domain 1"/>
    <property type="match status" value="1"/>
</dbReference>
<dbReference type="PANTHER" id="PTHR24056">
    <property type="entry name" value="CELL DIVISION PROTEIN KINASE"/>
    <property type="match status" value="1"/>
</dbReference>
<feature type="region of interest" description="Disordered" evidence="3">
    <location>
        <begin position="378"/>
        <end position="428"/>
    </location>
</feature>
<name>A0A0D3K613_EMIH1</name>
<feature type="region of interest" description="Disordered" evidence="3">
    <location>
        <begin position="21"/>
        <end position="66"/>
    </location>
</feature>
<dbReference type="EnsemblProtists" id="EOD31198">
    <property type="protein sequence ID" value="EOD31198"/>
    <property type="gene ID" value="EMIHUDRAFT_426736"/>
</dbReference>
<dbReference type="eggNOG" id="KOG0663">
    <property type="taxonomic scope" value="Eukaryota"/>
</dbReference>
<keyword evidence="1" id="KW-0547">Nucleotide-binding</keyword>
<dbReference type="PROSITE" id="PS50011">
    <property type="entry name" value="PROTEIN_KINASE_DOM"/>
    <property type="match status" value="1"/>
</dbReference>
<dbReference type="InterPro" id="IPR011009">
    <property type="entry name" value="Kinase-like_dom_sf"/>
</dbReference>
<protein>
    <recommendedName>
        <fullName evidence="4">Protein kinase domain-containing protein</fullName>
    </recommendedName>
</protein>
<dbReference type="KEGG" id="ehx:EMIHUDRAFT_426736"/>
<accession>A0A0D3K613</accession>
<reference evidence="5" key="2">
    <citation type="submission" date="2024-10" db="UniProtKB">
        <authorList>
            <consortium name="EnsemblProtists"/>
        </authorList>
    </citation>
    <scope>IDENTIFICATION</scope>
</reference>
<dbReference type="OMA" id="TDQEAQG"/>
<dbReference type="HOGENOM" id="CLU_641647_0_0_1"/>